<dbReference type="PANTHER" id="PTHR46481">
    <property type="entry name" value="ZINC FINGER BED DOMAIN-CONTAINING PROTEIN 4"/>
    <property type="match status" value="1"/>
</dbReference>
<gene>
    <name evidence="6" type="ORF">ACH5RR_013203</name>
</gene>
<evidence type="ECO:0000313" key="7">
    <source>
        <dbReference type="Proteomes" id="UP001630127"/>
    </source>
</evidence>
<evidence type="ECO:0000313" key="6">
    <source>
        <dbReference type="EMBL" id="KAL3524831.1"/>
    </source>
</evidence>
<evidence type="ECO:0008006" key="8">
    <source>
        <dbReference type="Google" id="ProtNLM"/>
    </source>
</evidence>
<dbReference type="AlphaFoldDB" id="A0ABD3A1K2"/>
<keyword evidence="4" id="KW-0862">Zinc</keyword>
<proteinExistence type="predicted"/>
<dbReference type="InterPro" id="IPR012337">
    <property type="entry name" value="RNaseH-like_sf"/>
</dbReference>
<dbReference type="PANTHER" id="PTHR46481:SF10">
    <property type="entry name" value="ZINC FINGER BED DOMAIN-CONTAINING PROTEIN 39"/>
    <property type="match status" value="1"/>
</dbReference>
<evidence type="ECO:0000256" key="1">
    <source>
        <dbReference type="ARBA" id="ARBA00004123"/>
    </source>
</evidence>
<keyword evidence="2" id="KW-0479">Metal-binding</keyword>
<keyword evidence="3" id="KW-0863">Zinc-finger</keyword>
<evidence type="ECO:0000256" key="5">
    <source>
        <dbReference type="ARBA" id="ARBA00023242"/>
    </source>
</evidence>
<comment type="subcellular location">
    <subcellularLocation>
        <location evidence="1">Nucleus</location>
    </subcellularLocation>
</comment>
<organism evidence="6 7">
    <name type="scientific">Cinchona calisaya</name>
    <dbReference type="NCBI Taxonomy" id="153742"/>
    <lineage>
        <taxon>Eukaryota</taxon>
        <taxon>Viridiplantae</taxon>
        <taxon>Streptophyta</taxon>
        <taxon>Embryophyta</taxon>
        <taxon>Tracheophyta</taxon>
        <taxon>Spermatophyta</taxon>
        <taxon>Magnoliopsida</taxon>
        <taxon>eudicotyledons</taxon>
        <taxon>Gunneridae</taxon>
        <taxon>Pentapetalae</taxon>
        <taxon>asterids</taxon>
        <taxon>lamiids</taxon>
        <taxon>Gentianales</taxon>
        <taxon>Rubiaceae</taxon>
        <taxon>Cinchonoideae</taxon>
        <taxon>Cinchoneae</taxon>
        <taxon>Cinchona</taxon>
    </lineage>
</organism>
<dbReference type="Proteomes" id="UP001630127">
    <property type="component" value="Unassembled WGS sequence"/>
</dbReference>
<dbReference type="GO" id="GO:0005634">
    <property type="term" value="C:nucleus"/>
    <property type="evidence" value="ECO:0007669"/>
    <property type="project" value="UniProtKB-SubCell"/>
</dbReference>
<dbReference type="SUPFAM" id="SSF53098">
    <property type="entry name" value="Ribonuclease H-like"/>
    <property type="match status" value="1"/>
</dbReference>
<protein>
    <recommendedName>
        <fullName evidence="8">Zinc finger BED domain-containing protein RICESLEEPER 2-like</fullName>
    </recommendedName>
</protein>
<evidence type="ECO:0000256" key="4">
    <source>
        <dbReference type="ARBA" id="ARBA00022833"/>
    </source>
</evidence>
<sequence length="168" mass="19328">MVPVKATGENLADIIINCLLEWNLDKICTITKDNHSANDVVAKCLQQHYSSRGLMLLNGRSVQVRCWGHILNLIVREGLDEIKVCIQRVRNVVKYVKAYPKRKLEFLQLADQELIPKGKMLVLGICTRWNSTYSMLGSALHIRRAYDRMKSRDSNFKNPSLAEDWERA</sequence>
<evidence type="ECO:0000256" key="2">
    <source>
        <dbReference type="ARBA" id="ARBA00022723"/>
    </source>
</evidence>
<comment type="caution">
    <text evidence="6">The sequence shown here is derived from an EMBL/GenBank/DDBJ whole genome shotgun (WGS) entry which is preliminary data.</text>
</comment>
<reference evidence="6 7" key="1">
    <citation type="submission" date="2024-11" db="EMBL/GenBank/DDBJ databases">
        <title>A near-complete genome assembly of Cinchona calisaya.</title>
        <authorList>
            <person name="Lian D.C."/>
            <person name="Zhao X.W."/>
            <person name="Wei L."/>
        </authorList>
    </citation>
    <scope>NUCLEOTIDE SEQUENCE [LARGE SCALE GENOMIC DNA]</scope>
    <source>
        <tissue evidence="6">Nenye</tissue>
    </source>
</reference>
<dbReference type="EMBL" id="JBJUIK010000006">
    <property type="protein sequence ID" value="KAL3524831.1"/>
    <property type="molecule type" value="Genomic_DNA"/>
</dbReference>
<keyword evidence="7" id="KW-1185">Reference proteome</keyword>
<accession>A0ABD3A1K2</accession>
<evidence type="ECO:0000256" key="3">
    <source>
        <dbReference type="ARBA" id="ARBA00022771"/>
    </source>
</evidence>
<dbReference type="GO" id="GO:0008270">
    <property type="term" value="F:zinc ion binding"/>
    <property type="evidence" value="ECO:0007669"/>
    <property type="project" value="UniProtKB-KW"/>
</dbReference>
<name>A0ABD3A1K2_9GENT</name>
<dbReference type="InterPro" id="IPR052035">
    <property type="entry name" value="ZnF_BED_domain_contain"/>
</dbReference>
<keyword evidence="5" id="KW-0539">Nucleus</keyword>